<organism evidence="2 3">
    <name type="scientific">Sclerotinia sclerotiorum (strain ATCC 18683 / 1980 / Ss-1)</name>
    <name type="common">White mold</name>
    <name type="synonym">Whetzelinia sclerotiorum</name>
    <dbReference type="NCBI Taxonomy" id="665079"/>
    <lineage>
        <taxon>Eukaryota</taxon>
        <taxon>Fungi</taxon>
        <taxon>Dikarya</taxon>
        <taxon>Ascomycota</taxon>
        <taxon>Pezizomycotina</taxon>
        <taxon>Leotiomycetes</taxon>
        <taxon>Helotiales</taxon>
        <taxon>Sclerotiniaceae</taxon>
        <taxon>Sclerotinia</taxon>
    </lineage>
</organism>
<feature type="region of interest" description="Disordered" evidence="1">
    <location>
        <begin position="63"/>
        <end position="101"/>
    </location>
</feature>
<dbReference type="EMBL" id="CH476629">
    <property type="protein sequence ID" value="EDO04814.1"/>
    <property type="molecule type" value="Genomic_DNA"/>
</dbReference>
<evidence type="ECO:0000313" key="2">
    <source>
        <dbReference type="EMBL" id="EDO04814.1"/>
    </source>
</evidence>
<dbReference type="GeneID" id="5487919"/>
<dbReference type="RefSeq" id="XP_001591851.1">
    <property type="nucleotide sequence ID" value="XM_001591801.1"/>
</dbReference>
<dbReference type="AlphaFoldDB" id="A7EPP8"/>
<accession>A7EPP8</accession>
<dbReference type="KEGG" id="ssl:SS1G_07297"/>
<dbReference type="Proteomes" id="UP000001312">
    <property type="component" value="Unassembled WGS sequence"/>
</dbReference>
<proteinExistence type="predicted"/>
<evidence type="ECO:0000313" key="3">
    <source>
        <dbReference type="Proteomes" id="UP000001312"/>
    </source>
</evidence>
<dbReference type="InParanoid" id="A7EPP8"/>
<sequence>MSHFTCMHVYWRLFVSFRSFVRSSHLIQETPSAVLKFKILVPKSFVLDECAWQWVPASEKPTGGKIMKRNETKQNETNFEDERKTKINRGGHGDMKRKRYL</sequence>
<name>A7EPP8_SCLS1</name>
<protein>
    <submittedName>
        <fullName evidence="2">Uncharacterized protein</fullName>
    </submittedName>
</protein>
<reference evidence="3" key="1">
    <citation type="journal article" date="2011" name="PLoS Genet.">
        <title>Genomic analysis of the necrotrophic fungal pathogens Sclerotinia sclerotiorum and Botrytis cinerea.</title>
        <authorList>
            <person name="Amselem J."/>
            <person name="Cuomo C.A."/>
            <person name="van Kan J.A."/>
            <person name="Viaud M."/>
            <person name="Benito E.P."/>
            <person name="Couloux A."/>
            <person name="Coutinho P.M."/>
            <person name="de Vries R.P."/>
            <person name="Dyer P.S."/>
            <person name="Fillinger S."/>
            <person name="Fournier E."/>
            <person name="Gout L."/>
            <person name="Hahn M."/>
            <person name="Kohn L."/>
            <person name="Lapalu N."/>
            <person name="Plummer K.M."/>
            <person name="Pradier J.M."/>
            <person name="Quevillon E."/>
            <person name="Sharon A."/>
            <person name="Simon A."/>
            <person name="ten Have A."/>
            <person name="Tudzynski B."/>
            <person name="Tudzynski P."/>
            <person name="Wincker P."/>
            <person name="Andrew M."/>
            <person name="Anthouard V."/>
            <person name="Beever R.E."/>
            <person name="Beffa R."/>
            <person name="Benoit I."/>
            <person name="Bouzid O."/>
            <person name="Brault B."/>
            <person name="Chen Z."/>
            <person name="Choquer M."/>
            <person name="Collemare J."/>
            <person name="Cotton P."/>
            <person name="Danchin E.G."/>
            <person name="Da Silva C."/>
            <person name="Gautier A."/>
            <person name="Giraud C."/>
            <person name="Giraud T."/>
            <person name="Gonzalez C."/>
            <person name="Grossetete S."/>
            <person name="Guldener U."/>
            <person name="Henrissat B."/>
            <person name="Howlett B.J."/>
            <person name="Kodira C."/>
            <person name="Kretschmer M."/>
            <person name="Lappartient A."/>
            <person name="Leroch M."/>
            <person name="Levis C."/>
            <person name="Mauceli E."/>
            <person name="Neuveglise C."/>
            <person name="Oeser B."/>
            <person name="Pearson M."/>
            <person name="Poulain J."/>
            <person name="Poussereau N."/>
            <person name="Quesneville H."/>
            <person name="Rascle C."/>
            <person name="Schumacher J."/>
            <person name="Segurens B."/>
            <person name="Sexton A."/>
            <person name="Silva E."/>
            <person name="Sirven C."/>
            <person name="Soanes D.M."/>
            <person name="Talbot N.J."/>
            <person name="Templeton M."/>
            <person name="Yandava C."/>
            <person name="Yarden O."/>
            <person name="Zeng Q."/>
            <person name="Rollins J.A."/>
            <person name="Lebrun M.H."/>
            <person name="Dickman M."/>
        </authorList>
    </citation>
    <scope>NUCLEOTIDE SEQUENCE [LARGE SCALE GENOMIC DNA]</scope>
    <source>
        <strain evidence="3">ATCC 18683 / 1980 / Ss-1</strain>
    </source>
</reference>
<feature type="compositionally biased region" description="Basic and acidic residues" evidence="1">
    <location>
        <begin position="68"/>
        <end position="85"/>
    </location>
</feature>
<dbReference type="HOGENOM" id="CLU_2293386_0_0_1"/>
<keyword evidence="3" id="KW-1185">Reference proteome</keyword>
<evidence type="ECO:0000256" key="1">
    <source>
        <dbReference type="SAM" id="MobiDB-lite"/>
    </source>
</evidence>
<gene>
    <name evidence="2" type="ORF">SS1G_07297</name>
</gene>